<evidence type="ECO:0000313" key="1">
    <source>
        <dbReference type="EMBL" id="KAF6222028.1"/>
    </source>
</evidence>
<organism evidence="1 2">
    <name type="scientific">Letharia lupina</name>
    <dbReference type="NCBI Taxonomy" id="560253"/>
    <lineage>
        <taxon>Eukaryota</taxon>
        <taxon>Fungi</taxon>
        <taxon>Dikarya</taxon>
        <taxon>Ascomycota</taxon>
        <taxon>Pezizomycotina</taxon>
        <taxon>Lecanoromycetes</taxon>
        <taxon>OSLEUM clade</taxon>
        <taxon>Lecanoromycetidae</taxon>
        <taxon>Lecanorales</taxon>
        <taxon>Lecanorineae</taxon>
        <taxon>Parmeliaceae</taxon>
        <taxon>Letharia</taxon>
    </lineage>
</organism>
<comment type="caution">
    <text evidence="1">The sequence shown here is derived from an EMBL/GenBank/DDBJ whole genome shotgun (WGS) entry which is preliminary data.</text>
</comment>
<dbReference type="AlphaFoldDB" id="A0A8H6CEF5"/>
<evidence type="ECO:0000313" key="2">
    <source>
        <dbReference type="Proteomes" id="UP000593566"/>
    </source>
</evidence>
<sequence>MPGSVTTKHYHSKPSLTLAVIFIPLPKGIGGGRPAPAVHPVPPEDVGALYGLLPGAVVGAASGIWSNLDSGTASPDIATGALQTILVALQNTVSTVLEDTNDNMFWDAAGASNLMNMLSGGFFLQPTDISNSDAVDAWTVDFLSRVINKVWRGYATYVSFTDLSDDAAGSKCAVDTISPNSSKYCADSDVYYLNNFDRNSGHLDKRYGYDSLVDHGITPANITKASA</sequence>
<accession>A0A8H6CEF5</accession>
<dbReference type="EMBL" id="JACCJB010000013">
    <property type="protein sequence ID" value="KAF6222028.1"/>
    <property type="molecule type" value="Genomic_DNA"/>
</dbReference>
<dbReference type="RefSeq" id="XP_037151463.1">
    <property type="nucleotide sequence ID" value="XM_037292924.1"/>
</dbReference>
<dbReference type="Proteomes" id="UP000593566">
    <property type="component" value="Unassembled WGS sequence"/>
</dbReference>
<name>A0A8H6CEF5_9LECA</name>
<dbReference type="GeneID" id="59330410"/>
<gene>
    <name evidence="1" type="ORF">HO133_001996</name>
</gene>
<protein>
    <submittedName>
        <fullName evidence="1">Uncharacterized protein</fullName>
    </submittedName>
</protein>
<proteinExistence type="predicted"/>
<keyword evidence="2" id="KW-1185">Reference proteome</keyword>
<reference evidence="1 2" key="1">
    <citation type="journal article" date="2020" name="Genomics">
        <title>Complete, high-quality genomes from long-read metagenomic sequencing of two wolf lichen thalli reveals enigmatic genome architecture.</title>
        <authorList>
            <person name="McKenzie S.K."/>
            <person name="Walston R.F."/>
            <person name="Allen J.L."/>
        </authorList>
    </citation>
    <scope>NUCLEOTIDE SEQUENCE [LARGE SCALE GENOMIC DNA]</scope>
    <source>
        <strain evidence="1">WasteWater1</strain>
    </source>
</reference>